<feature type="compositionally biased region" description="Basic residues" evidence="1">
    <location>
        <begin position="467"/>
        <end position="476"/>
    </location>
</feature>
<feature type="compositionally biased region" description="Basic and acidic residues" evidence="1">
    <location>
        <begin position="271"/>
        <end position="287"/>
    </location>
</feature>
<sequence>KHNQTCDTESHFPVCKDTASLIKNESPSFQVSPRTVTIQAQVHVSPKQEPSKAVGKLASIFNRKKGGRSPAERFSPSLAEAGHQLPSLTTKRKSNVVLQEEDLELAVLESESTPKCSEVERKQFMAAFKQPTADGSKSKPVKSQSKQKQLGEQSLDAADKAAEAETESLLTVQQTSQPSQGKKATKKKTAKKGGKKAKEGEETVSASPAAADEETPNMTVEVEEKRPESPITTSPSMPALRRSRREAVVQKTPETTPTSPLRKTRRQTQTESKDTDVPALLHPEDGPIKMSTPKTRKSKYGVFQSELMCPSEDKESPISESKKREQAKRLVQKAKVIQQNKKTLEEKSSLRRSSRTSIKRTELELSVSSMTECVLFLQSHSLVEEPGCWELLTDCKRRGVDLLYSNMEILLPLPLTHLTTSTRNPEQCASVSQDQPSASPKEQPSSTLLSTESADCSDGNSPVKMSNRMRKNKRRHNLPDQAGADSDSDSEDRFLSLCKPQNAPQAKEKVKASERAKRKPLTPEERLKSLPVSQCLESIADFLDSMSYMDSLLDRADSHRGLSSVSVVIKDGMTDESSVEIERGSSMTATGLEIQAAVEALSFRKFRVSAEEALERTRQLEGELAKEAAAELSLPVAAHRECFSFTHDGPSEPQLVERRREVMESLMLKGVFGTLGNSPPAALDYLPIMRCICRSEKLKEQGKVKRRFLHYLDAIHLGLEKRTLQLLAEDFP</sequence>
<organism evidence="2 3">
    <name type="scientific">Neolamprologus brichardi</name>
    <name type="common">Fairy cichlid</name>
    <name type="synonym">Lamprologus brichardi</name>
    <dbReference type="NCBI Taxonomy" id="32507"/>
    <lineage>
        <taxon>Eukaryota</taxon>
        <taxon>Metazoa</taxon>
        <taxon>Chordata</taxon>
        <taxon>Craniata</taxon>
        <taxon>Vertebrata</taxon>
        <taxon>Euteleostomi</taxon>
        <taxon>Actinopterygii</taxon>
        <taxon>Neopterygii</taxon>
        <taxon>Teleostei</taxon>
        <taxon>Neoteleostei</taxon>
        <taxon>Acanthomorphata</taxon>
        <taxon>Ovalentaria</taxon>
        <taxon>Cichlomorphae</taxon>
        <taxon>Cichliformes</taxon>
        <taxon>Cichlidae</taxon>
        <taxon>African cichlids</taxon>
        <taxon>Pseudocrenilabrinae</taxon>
        <taxon>Lamprologini</taxon>
        <taxon>Neolamprologus</taxon>
    </lineage>
</organism>
<dbReference type="STRING" id="32507.ENSNBRP00000007461"/>
<protein>
    <recommendedName>
        <fullName evidence="4">ATPase family AAA domain containing 5a</fullName>
    </recommendedName>
</protein>
<feature type="compositionally biased region" description="Polar residues" evidence="1">
    <location>
        <begin position="252"/>
        <end position="261"/>
    </location>
</feature>
<feature type="compositionally biased region" description="Polar residues" evidence="1">
    <location>
        <begin position="168"/>
        <end position="180"/>
    </location>
</feature>
<feature type="compositionally biased region" description="Basic residues" evidence="1">
    <location>
        <begin position="183"/>
        <end position="195"/>
    </location>
</feature>
<feature type="region of interest" description="Disordered" evidence="1">
    <location>
        <begin position="127"/>
        <end position="296"/>
    </location>
</feature>
<feature type="region of interest" description="Disordered" evidence="1">
    <location>
        <begin position="420"/>
        <end position="526"/>
    </location>
</feature>
<evidence type="ECO:0008006" key="4">
    <source>
        <dbReference type="Google" id="ProtNLM"/>
    </source>
</evidence>
<accession>A0A3Q4GF91</accession>
<reference evidence="2" key="2">
    <citation type="submission" date="2025-09" db="UniProtKB">
        <authorList>
            <consortium name="Ensembl"/>
        </authorList>
    </citation>
    <scope>IDENTIFICATION</scope>
</reference>
<dbReference type="AlphaFoldDB" id="A0A3Q4GF91"/>
<proteinExistence type="predicted"/>
<feature type="compositionally biased region" description="Basic and acidic residues" evidence="1">
    <location>
        <begin position="506"/>
        <end position="526"/>
    </location>
</feature>
<dbReference type="Proteomes" id="UP000261580">
    <property type="component" value="Unassembled WGS sequence"/>
</dbReference>
<feature type="compositionally biased region" description="Polar residues" evidence="1">
    <location>
        <begin position="423"/>
        <end position="460"/>
    </location>
</feature>
<evidence type="ECO:0000313" key="3">
    <source>
        <dbReference type="Proteomes" id="UP000261580"/>
    </source>
</evidence>
<feature type="region of interest" description="Disordered" evidence="1">
    <location>
        <begin position="60"/>
        <end position="93"/>
    </location>
</feature>
<evidence type="ECO:0000256" key="1">
    <source>
        <dbReference type="SAM" id="MobiDB-lite"/>
    </source>
</evidence>
<reference evidence="2" key="1">
    <citation type="submission" date="2025-08" db="UniProtKB">
        <authorList>
            <consortium name="Ensembl"/>
        </authorList>
    </citation>
    <scope>IDENTIFICATION</scope>
</reference>
<keyword evidence="3" id="KW-1185">Reference proteome</keyword>
<dbReference type="GeneTree" id="ENSGT00940000153469"/>
<dbReference type="OMA" id="VEEPGCW"/>
<evidence type="ECO:0000313" key="2">
    <source>
        <dbReference type="Ensembl" id="ENSNBRP00000007461.1"/>
    </source>
</evidence>
<name>A0A3Q4GF91_NEOBR</name>
<dbReference type="Ensembl" id="ENSNBRT00000007670.1">
    <property type="protein sequence ID" value="ENSNBRP00000007461.1"/>
    <property type="gene ID" value="ENSNBRG00000005818.1"/>
</dbReference>
<dbReference type="Bgee" id="ENSNBRG00000005818">
    <property type="expression patterns" value="Expressed in testis"/>
</dbReference>